<dbReference type="InterPro" id="IPR009071">
    <property type="entry name" value="HMG_box_dom"/>
</dbReference>
<evidence type="ECO:0000256" key="1">
    <source>
        <dbReference type="ARBA" id="ARBA00022491"/>
    </source>
</evidence>
<gene>
    <name evidence="10" type="ORF">ILUMI_23413</name>
</gene>
<feature type="region of interest" description="Disordered" evidence="8">
    <location>
        <begin position="378"/>
        <end position="419"/>
    </location>
</feature>
<feature type="compositionally biased region" description="Polar residues" evidence="8">
    <location>
        <begin position="815"/>
        <end position="829"/>
    </location>
</feature>
<evidence type="ECO:0000256" key="3">
    <source>
        <dbReference type="ARBA" id="ARBA00023015"/>
    </source>
</evidence>
<feature type="compositionally biased region" description="Basic and acidic residues" evidence="8">
    <location>
        <begin position="389"/>
        <end position="417"/>
    </location>
</feature>
<evidence type="ECO:0000256" key="5">
    <source>
        <dbReference type="ARBA" id="ARBA00023163"/>
    </source>
</evidence>
<feature type="region of interest" description="Disordered" evidence="8">
    <location>
        <begin position="750"/>
        <end position="829"/>
    </location>
</feature>
<organism evidence="10 11">
    <name type="scientific">Ignelater luminosus</name>
    <name type="common">Cucubano</name>
    <name type="synonym">Pyrophorus luminosus</name>
    <dbReference type="NCBI Taxonomy" id="2038154"/>
    <lineage>
        <taxon>Eukaryota</taxon>
        <taxon>Metazoa</taxon>
        <taxon>Ecdysozoa</taxon>
        <taxon>Arthropoda</taxon>
        <taxon>Hexapoda</taxon>
        <taxon>Insecta</taxon>
        <taxon>Pterygota</taxon>
        <taxon>Neoptera</taxon>
        <taxon>Endopterygota</taxon>
        <taxon>Coleoptera</taxon>
        <taxon>Polyphaga</taxon>
        <taxon>Elateriformia</taxon>
        <taxon>Elateroidea</taxon>
        <taxon>Elateridae</taxon>
        <taxon>Agrypninae</taxon>
        <taxon>Pyrophorini</taxon>
        <taxon>Ignelater</taxon>
    </lineage>
</organism>
<name>A0A8K0G1W9_IGNLU</name>
<dbReference type="Gene3D" id="1.10.30.10">
    <property type="entry name" value="High mobility group box domain"/>
    <property type="match status" value="1"/>
</dbReference>
<dbReference type="FunFam" id="1.10.30.10:FF:000010">
    <property type="entry name" value="Capicua transcriptional repressor b"/>
    <property type="match status" value="1"/>
</dbReference>
<dbReference type="Pfam" id="PF16090">
    <property type="entry name" value="DUF4819"/>
    <property type="match status" value="1"/>
</dbReference>
<feature type="region of interest" description="Disordered" evidence="8">
    <location>
        <begin position="1513"/>
        <end position="1536"/>
    </location>
</feature>
<dbReference type="OrthoDB" id="10051111at2759"/>
<feature type="compositionally biased region" description="Low complexity" evidence="8">
    <location>
        <begin position="290"/>
        <end position="320"/>
    </location>
</feature>
<protein>
    <recommendedName>
        <fullName evidence="9">HMG box domain-containing protein</fullName>
    </recommendedName>
</protein>
<feature type="compositionally biased region" description="Polar residues" evidence="8">
    <location>
        <begin position="1595"/>
        <end position="1609"/>
    </location>
</feature>
<dbReference type="PANTHER" id="PTHR13059:SF13">
    <property type="entry name" value="PROTEIN CAPICUA HOMOLOG"/>
    <property type="match status" value="1"/>
</dbReference>
<dbReference type="SMART" id="SM00398">
    <property type="entry name" value="HMG"/>
    <property type="match status" value="1"/>
</dbReference>
<dbReference type="EMBL" id="VTPC01090589">
    <property type="protein sequence ID" value="KAF2882749.1"/>
    <property type="molecule type" value="Genomic_DNA"/>
</dbReference>
<dbReference type="InterPro" id="IPR058606">
    <property type="entry name" value="HTH_Cic_C"/>
</dbReference>
<evidence type="ECO:0000256" key="8">
    <source>
        <dbReference type="SAM" id="MobiDB-lite"/>
    </source>
</evidence>
<feature type="DNA-binding region" description="HMG box" evidence="7">
    <location>
        <begin position="847"/>
        <end position="915"/>
    </location>
</feature>
<evidence type="ECO:0000313" key="11">
    <source>
        <dbReference type="Proteomes" id="UP000801492"/>
    </source>
</evidence>
<feature type="compositionally biased region" description="Low complexity" evidence="8">
    <location>
        <begin position="750"/>
        <end position="774"/>
    </location>
</feature>
<dbReference type="Proteomes" id="UP000801492">
    <property type="component" value="Unassembled WGS sequence"/>
</dbReference>
<feature type="region of interest" description="Disordered" evidence="8">
    <location>
        <begin position="281"/>
        <end position="340"/>
    </location>
</feature>
<keyword evidence="1" id="KW-0678">Repressor</keyword>
<reference evidence="10" key="1">
    <citation type="submission" date="2019-08" db="EMBL/GenBank/DDBJ databases">
        <title>The genome of the North American firefly Photinus pyralis.</title>
        <authorList>
            <consortium name="Photinus pyralis genome working group"/>
            <person name="Fallon T.R."/>
            <person name="Sander Lower S.E."/>
            <person name="Weng J.-K."/>
        </authorList>
    </citation>
    <scope>NUCLEOTIDE SEQUENCE</scope>
    <source>
        <strain evidence="10">TRF0915ILg1</strain>
        <tissue evidence="10">Whole body</tissue>
    </source>
</reference>
<feature type="compositionally biased region" description="Low complexity" evidence="8">
    <location>
        <begin position="925"/>
        <end position="937"/>
    </location>
</feature>
<dbReference type="InterPro" id="IPR058607">
    <property type="entry name" value="HMG-box_Cic-like"/>
</dbReference>
<evidence type="ECO:0000256" key="2">
    <source>
        <dbReference type="ARBA" id="ARBA00022553"/>
    </source>
</evidence>
<dbReference type="InterPro" id="IPR052412">
    <property type="entry name" value="CC-Dev_Transcription_Reg"/>
</dbReference>
<dbReference type="Pfam" id="PF00505">
    <property type="entry name" value="HMG_box"/>
    <property type="match status" value="1"/>
</dbReference>
<sequence length="1620" mass="178042">MFIAEYKRRTRGIVNLQDTTITNMSSNAEVKKVPKKRKYNLSELEESDNVVCVPVSVVQSTLPAPPQVAAVDYSCSMRSMEDEPLIRKQFDIDLSEWCDHRVLAKQGDWYYPGVIRQASGSKLMVEFDGREGKPVCFSDVLAAECYDVIGDASPYVSQLSLGTRVCVRHDQAMFVEGVVCSILEGQPVRFAVAVLGDHPHEITVKRADLRLLRPPWWDELENSRTSLPLQDVLPTIQADYFRTTATSPPPVSVCTPLSNGRHYDEFCESEDELRQEAIMFPSEVDGNKLSGSSKRSSMQSRASSSSSVTPRSQPTTPRSQAATPHKYKKGDVVANPNGIRKKFNGKQWRRLCSKDGCTKESQRRGYCSRHLSLKGNCLRSGPSFPRSSSKGEGEDTSRDSETSPNCNERRVTGRFDQDETEAANMLVSLGSSRSATPAFSPSCQGTPPLTMQSPITVGSRQNVFMPISNHSHGLLKHISPGPPNYNIPASYHQPVIRPELVRPTQGSTSVIRISPNPRQWTAPVVSEQQQSVILQHALTTPASQAPGESETSQISTGTLYCVLPPSHDKNLMIIKNECKIESEKYEDPQQSFQAVSQRQLIQNDTPQETQTIRITANETNTGAGLLPVIVHPTQLVPVLPAASQSVVKRVLHTPTSSGPVTPPTAPPVIVKTEQVNIISNKELPSARVPSTQTQQQFQAEVSSTPMTTTTIVSSAITTQNQVQNSFQNPQTQPTFVIPWHSIVPVLTTPSNSFSPPPSELSTPLSAPPLTSTSSQVPAPVLDLIDDEDNPEPIPVTTEDDDDVFEPESSEPGCITDNTLGNKRRSQSLSALQNTAKDTNLTKNKDRIRRPMNAFMIFSKRHRALVHQRHPNQDNRTVSKILGEWWYALGHEEKKKYHELASEVKEAHFKAHPEWKWCSKDRRKSSTGSGRSKLSSTGESVDTGEIPLSPRTPHSPPPTSETLHAPILQEQDTLADVSDDDQMVICEEPSSEIDLKCKEKVTDSDSESHSDLEPPIENRVFPQQRFSPMSTNNSTEITCRPKPIKALLPSTETVTKFNSTATSTMLNYPYHSPVNPTGVSGFQPTGGAFKTMPVSPKIVKAEHKFDHAEPSNWTGGSFIVTPKGDSSVNNATINKSVSEGSAHWVTSSLSQNSNILNRPTTTLTILKPQVKSSNVIQVSERTNHSNQIQGQPVTLTLLNSTLSGQSTTLCLSSDDSERHPVLVVSSASDVQYLYMQPSYQIPPSTNVALQPLQIVPKSAAATPSVIVSQSQNRTNNQNSSLYNVNVATSQQNTNGASNSNSDTVIKEESEMKSNDKLLMNSPSEVPVPSHVTTSDTISIVEPDKQFKLAPTPAQLGRAPLQRRQSMAVGINNTGTTTTENVSVTCTEDIVQTEASMMSPSTKKSFFKKNIEDGMDRVLEQVNFEKKFSSLPQFKPEECQSPSAIAVPSSPRVFSNYHKKRNLTPGHRSSVEEESEIDTPLSSSTSKSVSGTRIIGNTFFGPDFNVDSIKDFAEVGESSSPRTPKTPGTGRETEKGHRKILEQRRQLVMQLFQEHTFFPSSQATSNFQAQHMDIFPNKASLQLKIREVRQKIMAQNNHTPLSANSLSSPLTPTEAAKVSSSS</sequence>
<keyword evidence="5" id="KW-0804">Transcription</keyword>
<accession>A0A8K0G1W9</accession>
<feature type="region of interest" description="Disordered" evidence="8">
    <location>
        <begin position="1454"/>
        <end position="1487"/>
    </location>
</feature>
<evidence type="ECO:0000256" key="7">
    <source>
        <dbReference type="PROSITE-ProRule" id="PRU00267"/>
    </source>
</evidence>
<feature type="region of interest" description="Disordered" evidence="8">
    <location>
        <begin position="919"/>
        <end position="962"/>
    </location>
</feature>
<comment type="caution">
    <text evidence="10">The sequence shown here is derived from an EMBL/GenBank/DDBJ whole genome shotgun (WGS) entry which is preliminary data.</text>
</comment>
<dbReference type="CDD" id="cd21990">
    <property type="entry name" value="HMG-box_CIC-like"/>
    <property type="match status" value="1"/>
</dbReference>
<dbReference type="InterPro" id="IPR036910">
    <property type="entry name" value="HMG_box_dom_sf"/>
</dbReference>
<keyword evidence="6 7" id="KW-0539">Nucleus</keyword>
<keyword evidence="4 7" id="KW-0238">DNA-binding</keyword>
<feature type="compositionally biased region" description="Acidic residues" evidence="8">
    <location>
        <begin position="797"/>
        <end position="808"/>
    </location>
</feature>
<feature type="domain" description="HMG box" evidence="9">
    <location>
        <begin position="847"/>
        <end position="915"/>
    </location>
</feature>
<dbReference type="GO" id="GO:0000977">
    <property type="term" value="F:RNA polymerase II transcription regulatory region sequence-specific DNA binding"/>
    <property type="evidence" value="ECO:0007669"/>
    <property type="project" value="TreeGrafter"/>
</dbReference>
<dbReference type="GO" id="GO:0005634">
    <property type="term" value="C:nucleus"/>
    <property type="evidence" value="ECO:0007669"/>
    <property type="project" value="UniProtKB-UniRule"/>
</dbReference>
<dbReference type="InterPro" id="IPR032147">
    <property type="entry name" value="Cic_dom"/>
</dbReference>
<keyword evidence="11" id="KW-1185">Reference proteome</keyword>
<evidence type="ECO:0000256" key="6">
    <source>
        <dbReference type="ARBA" id="ARBA00023242"/>
    </source>
</evidence>
<dbReference type="GO" id="GO:0000981">
    <property type="term" value="F:DNA-binding transcription factor activity, RNA polymerase II-specific"/>
    <property type="evidence" value="ECO:0007669"/>
    <property type="project" value="TreeGrafter"/>
</dbReference>
<feature type="region of interest" description="Disordered" evidence="8">
    <location>
        <begin position="1595"/>
        <end position="1620"/>
    </location>
</feature>
<dbReference type="PROSITE" id="PS50118">
    <property type="entry name" value="HMG_BOX_2"/>
    <property type="match status" value="1"/>
</dbReference>
<proteinExistence type="predicted"/>
<dbReference type="Pfam" id="PF25981">
    <property type="entry name" value="HTH_Cic_C"/>
    <property type="match status" value="1"/>
</dbReference>
<evidence type="ECO:0000256" key="4">
    <source>
        <dbReference type="ARBA" id="ARBA00023125"/>
    </source>
</evidence>
<keyword evidence="2" id="KW-0597">Phosphoprotein</keyword>
<evidence type="ECO:0000313" key="10">
    <source>
        <dbReference type="EMBL" id="KAF2882749.1"/>
    </source>
</evidence>
<evidence type="ECO:0000259" key="9">
    <source>
        <dbReference type="PROSITE" id="PS50118"/>
    </source>
</evidence>
<keyword evidence="3" id="KW-0805">Transcription regulation</keyword>
<dbReference type="SUPFAM" id="SSF47095">
    <property type="entry name" value="HMG-box"/>
    <property type="match status" value="1"/>
</dbReference>
<dbReference type="PANTHER" id="PTHR13059">
    <property type="entry name" value="HMG-BOX TRANSCRIPTION FACTOR BBX"/>
    <property type="match status" value="1"/>
</dbReference>